<feature type="compositionally biased region" description="Low complexity" evidence="1">
    <location>
        <begin position="56"/>
        <end position="112"/>
    </location>
</feature>
<evidence type="ECO:0008006" key="5">
    <source>
        <dbReference type="Google" id="ProtNLM"/>
    </source>
</evidence>
<reference evidence="3 4" key="1">
    <citation type="submission" date="2017-02" db="EMBL/GenBank/DDBJ databases">
        <title>Draft genome sequence of Moraxella canis CCUG 8415A type strain.</title>
        <authorList>
            <person name="Engstrom-Jakobsson H."/>
            <person name="Salva-Serra F."/>
            <person name="Thorell K."/>
            <person name="Gonzales-Siles L."/>
            <person name="Karlsson R."/>
            <person name="Boulund F."/>
            <person name="Engstrand L."/>
            <person name="Moore E."/>
        </authorList>
    </citation>
    <scope>NUCLEOTIDE SEQUENCE [LARGE SCALE GENOMIC DNA]</scope>
    <source>
        <strain evidence="3 4">CCUG 8415A</strain>
    </source>
</reference>
<dbReference type="RefSeq" id="WP_078255787.1">
    <property type="nucleotide sequence ID" value="NZ_MUXT01000005.1"/>
</dbReference>
<sequence length="112" mass="11409">MKFFAVTASMAAVLALSACGNNHEKVYAVDRVEEAQSAALANAPKAEEVVFEDEGAPTMTTETATADTSADAAAQEPVAQEDAQVADAEAAAEPAQEPVAEAQAPAEAQTTN</sequence>
<organism evidence="3 4">
    <name type="scientific">Moraxella canis</name>
    <dbReference type="NCBI Taxonomy" id="90239"/>
    <lineage>
        <taxon>Bacteria</taxon>
        <taxon>Pseudomonadati</taxon>
        <taxon>Pseudomonadota</taxon>
        <taxon>Gammaproteobacteria</taxon>
        <taxon>Moraxellales</taxon>
        <taxon>Moraxellaceae</taxon>
        <taxon>Moraxella</taxon>
    </lineage>
</organism>
<accession>A0A1S9ZL24</accession>
<keyword evidence="2" id="KW-0732">Signal</keyword>
<gene>
    <name evidence="3" type="ORF">B0180_04020</name>
</gene>
<protein>
    <recommendedName>
        <fullName evidence="5">Lipoprotein</fullName>
    </recommendedName>
</protein>
<dbReference type="AlphaFoldDB" id="A0A1S9ZL24"/>
<feature type="signal peptide" evidence="2">
    <location>
        <begin position="1"/>
        <end position="20"/>
    </location>
</feature>
<evidence type="ECO:0000313" key="4">
    <source>
        <dbReference type="Proteomes" id="UP000190322"/>
    </source>
</evidence>
<dbReference type="Proteomes" id="UP000190322">
    <property type="component" value="Unassembled WGS sequence"/>
</dbReference>
<comment type="caution">
    <text evidence="3">The sequence shown here is derived from an EMBL/GenBank/DDBJ whole genome shotgun (WGS) entry which is preliminary data.</text>
</comment>
<evidence type="ECO:0000313" key="3">
    <source>
        <dbReference type="EMBL" id="OOR84118.1"/>
    </source>
</evidence>
<feature type="region of interest" description="Disordered" evidence="1">
    <location>
        <begin position="51"/>
        <end position="112"/>
    </location>
</feature>
<evidence type="ECO:0000256" key="1">
    <source>
        <dbReference type="SAM" id="MobiDB-lite"/>
    </source>
</evidence>
<dbReference type="EMBL" id="MUXT01000005">
    <property type="protein sequence ID" value="OOR84118.1"/>
    <property type="molecule type" value="Genomic_DNA"/>
</dbReference>
<proteinExistence type="predicted"/>
<name>A0A1S9ZL24_9GAMM</name>
<evidence type="ECO:0000256" key="2">
    <source>
        <dbReference type="SAM" id="SignalP"/>
    </source>
</evidence>
<dbReference type="PROSITE" id="PS51257">
    <property type="entry name" value="PROKAR_LIPOPROTEIN"/>
    <property type="match status" value="1"/>
</dbReference>
<feature type="chain" id="PRO_5012391039" description="Lipoprotein" evidence="2">
    <location>
        <begin position="21"/>
        <end position="112"/>
    </location>
</feature>